<evidence type="ECO:0000256" key="1">
    <source>
        <dbReference type="ARBA" id="ARBA00022527"/>
    </source>
</evidence>
<proteinExistence type="predicted"/>
<dbReference type="RefSeq" id="WP_317795751.1">
    <property type="nucleotide sequence ID" value="NZ_AP028461.1"/>
</dbReference>
<protein>
    <submittedName>
        <fullName evidence="3">ATP-binding protein</fullName>
    </submittedName>
</protein>
<keyword evidence="4" id="KW-1185">Reference proteome</keyword>
<accession>A0ABW4AWM3</accession>
<keyword evidence="3" id="KW-0547">Nucleotide-binding</keyword>
<gene>
    <name evidence="3" type="ORF">ACFQ5G_54335</name>
</gene>
<keyword evidence="1" id="KW-0808">Transferase</keyword>
<dbReference type="GO" id="GO:0005524">
    <property type="term" value="F:ATP binding"/>
    <property type="evidence" value="ECO:0007669"/>
    <property type="project" value="UniProtKB-KW"/>
</dbReference>
<keyword evidence="1" id="KW-0418">Kinase</keyword>
<keyword evidence="3" id="KW-0067">ATP-binding</keyword>
<evidence type="ECO:0000313" key="4">
    <source>
        <dbReference type="Proteomes" id="UP001597183"/>
    </source>
</evidence>
<dbReference type="Proteomes" id="UP001597183">
    <property type="component" value="Unassembled WGS sequence"/>
</dbReference>
<evidence type="ECO:0000259" key="2">
    <source>
        <dbReference type="Pfam" id="PF13581"/>
    </source>
</evidence>
<dbReference type="CDD" id="cd16936">
    <property type="entry name" value="HATPase_RsbW-like"/>
    <property type="match status" value="1"/>
</dbReference>
<feature type="domain" description="Histidine kinase/HSP90-like ATPase" evidence="2">
    <location>
        <begin position="54"/>
        <end position="160"/>
    </location>
</feature>
<dbReference type="PANTHER" id="PTHR35526:SF3">
    <property type="entry name" value="ANTI-SIGMA-F FACTOR RSBW"/>
    <property type="match status" value="1"/>
</dbReference>
<dbReference type="InterPro" id="IPR003594">
    <property type="entry name" value="HATPase_dom"/>
</dbReference>
<dbReference type="EMBL" id="JBHTMK010000082">
    <property type="protein sequence ID" value="MFD1374368.1"/>
    <property type="molecule type" value="Genomic_DNA"/>
</dbReference>
<dbReference type="Pfam" id="PF13581">
    <property type="entry name" value="HATPase_c_2"/>
    <property type="match status" value="1"/>
</dbReference>
<sequence>MPADVFPAGGTKWSISVFLTGVRSLPSIQAAMTRAGDPMVFIFRRAFGHDDPAAPLRRMVQAALIEHLGADGDDAWVDDVLITVSELTQNVGQHTGGGGELTLSGTDDGILIEVTDTTSTPPRLRRPDARQAGGRGLLLIDAMALNWGTRHRPDGKTVWALMPAPMTAGSVPV</sequence>
<dbReference type="Gene3D" id="3.30.565.10">
    <property type="entry name" value="Histidine kinase-like ATPase, C-terminal domain"/>
    <property type="match status" value="1"/>
</dbReference>
<comment type="caution">
    <text evidence="3">The sequence shown here is derived from an EMBL/GenBank/DDBJ whole genome shotgun (WGS) entry which is preliminary data.</text>
</comment>
<keyword evidence="1" id="KW-0723">Serine/threonine-protein kinase</keyword>
<dbReference type="InterPro" id="IPR050267">
    <property type="entry name" value="Anti-sigma-factor_SerPK"/>
</dbReference>
<dbReference type="InterPro" id="IPR036890">
    <property type="entry name" value="HATPase_C_sf"/>
</dbReference>
<name>A0ABW4AWM3_9ACTN</name>
<organism evidence="3 4">
    <name type="scientific">Actinoplanes sichuanensis</name>
    <dbReference type="NCBI Taxonomy" id="512349"/>
    <lineage>
        <taxon>Bacteria</taxon>
        <taxon>Bacillati</taxon>
        <taxon>Actinomycetota</taxon>
        <taxon>Actinomycetes</taxon>
        <taxon>Micromonosporales</taxon>
        <taxon>Micromonosporaceae</taxon>
        <taxon>Actinoplanes</taxon>
    </lineage>
</organism>
<reference evidence="4" key="1">
    <citation type="journal article" date="2019" name="Int. J. Syst. Evol. Microbiol.">
        <title>The Global Catalogue of Microorganisms (GCM) 10K type strain sequencing project: providing services to taxonomists for standard genome sequencing and annotation.</title>
        <authorList>
            <consortium name="The Broad Institute Genomics Platform"/>
            <consortium name="The Broad Institute Genome Sequencing Center for Infectious Disease"/>
            <person name="Wu L."/>
            <person name="Ma J."/>
        </authorList>
    </citation>
    <scope>NUCLEOTIDE SEQUENCE [LARGE SCALE GENOMIC DNA]</scope>
    <source>
        <strain evidence="4">CCM 7526</strain>
    </source>
</reference>
<dbReference type="PANTHER" id="PTHR35526">
    <property type="entry name" value="ANTI-SIGMA-F FACTOR RSBW-RELATED"/>
    <property type="match status" value="1"/>
</dbReference>
<evidence type="ECO:0000313" key="3">
    <source>
        <dbReference type="EMBL" id="MFD1374368.1"/>
    </source>
</evidence>